<comment type="similarity">
    <text evidence="3">Belongs to the peptidase M50B family.</text>
</comment>
<dbReference type="PANTHER" id="PTHR35864:SF1">
    <property type="entry name" value="ZINC METALLOPROTEASE YWHC-RELATED"/>
    <property type="match status" value="1"/>
</dbReference>
<keyword evidence="10 13" id="KW-1133">Transmembrane helix</keyword>
<dbReference type="InterPro" id="IPR052348">
    <property type="entry name" value="Metallopeptidase_M50B"/>
</dbReference>
<evidence type="ECO:0000256" key="5">
    <source>
        <dbReference type="ARBA" id="ARBA00022670"/>
    </source>
</evidence>
<feature type="transmembrane region" description="Helical" evidence="13">
    <location>
        <begin position="172"/>
        <end position="192"/>
    </location>
</feature>
<dbReference type="GO" id="GO:0006508">
    <property type="term" value="P:proteolysis"/>
    <property type="evidence" value="ECO:0007669"/>
    <property type="project" value="UniProtKB-KW"/>
</dbReference>
<sequence>MANVYNVLLALFPIVMAITLHEVAHGWVALKLGDPTAKHLGRLTANPIKHIDPIGTVVMPIVMLLVTGFAFGYAKPVPVDVRNFKHPQKDMALVALAGPFSNLVMAIFWMFILMLSYKYMPKSGISEAAQYIANVGVIINILLMVVNLLPILPLDGGRVVAGVLPFKWAVVYSRFERLGLLLVILLLFTGYLDKILTPMVQIVQKYLFGLFGLG</sequence>
<feature type="transmembrane region" description="Helical" evidence="13">
    <location>
        <begin position="93"/>
        <end position="119"/>
    </location>
</feature>
<dbReference type="AlphaFoldDB" id="A0A3B0X2X2"/>
<evidence type="ECO:0000256" key="1">
    <source>
        <dbReference type="ARBA" id="ARBA00001947"/>
    </source>
</evidence>
<feature type="transmembrane region" description="Helical" evidence="13">
    <location>
        <begin position="51"/>
        <end position="73"/>
    </location>
</feature>
<dbReference type="CDD" id="cd06158">
    <property type="entry name" value="S2P-M50_like_1"/>
    <property type="match status" value="1"/>
</dbReference>
<comment type="subcellular location">
    <subcellularLocation>
        <location evidence="2">Cell membrane</location>
        <topology evidence="2">Multi-pass membrane protein</topology>
    </subcellularLocation>
</comment>
<dbReference type="EMBL" id="UOFF01000142">
    <property type="protein sequence ID" value="VAW55929.1"/>
    <property type="molecule type" value="Genomic_DNA"/>
</dbReference>
<feature type="transmembrane region" description="Helical" evidence="13">
    <location>
        <begin position="131"/>
        <end position="152"/>
    </location>
</feature>
<evidence type="ECO:0000256" key="4">
    <source>
        <dbReference type="ARBA" id="ARBA00022475"/>
    </source>
</evidence>
<evidence type="ECO:0000256" key="11">
    <source>
        <dbReference type="ARBA" id="ARBA00023049"/>
    </source>
</evidence>
<keyword evidence="5 15" id="KW-0645">Protease</keyword>
<evidence type="ECO:0000313" key="15">
    <source>
        <dbReference type="EMBL" id="VAW55929.1"/>
    </source>
</evidence>
<evidence type="ECO:0000259" key="14">
    <source>
        <dbReference type="Pfam" id="PF02163"/>
    </source>
</evidence>
<keyword evidence="4" id="KW-1003">Cell membrane</keyword>
<evidence type="ECO:0000256" key="7">
    <source>
        <dbReference type="ARBA" id="ARBA00022723"/>
    </source>
</evidence>
<name>A0A3B0X2X2_9ZZZZ</name>
<dbReference type="InterPro" id="IPR008915">
    <property type="entry name" value="Peptidase_M50"/>
</dbReference>
<keyword evidence="11 15" id="KW-0482">Metalloprotease</keyword>
<dbReference type="InterPro" id="IPR044537">
    <property type="entry name" value="Rip2-like"/>
</dbReference>
<keyword evidence="12 13" id="KW-0472">Membrane</keyword>
<evidence type="ECO:0000256" key="3">
    <source>
        <dbReference type="ARBA" id="ARBA00007931"/>
    </source>
</evidence>
<keyword evidence="6 13" id="KW-0812">Transmembrane</keyword>
<evidence type="ECO:0000256" key="9">
    <source>
        <dbReference type="ARBA" id="ARBA00022833"/>
    </source>
</evidence>
<comment type="cofactor">
    <cofactor evidence="1">
        <name>Zn(2+)</name>
        <dbReference type="ChEBI" id="CHEBI:29105"/>
    </cofactor>
</comment>
<dbReference type="Pfam" id="PF02163">
    <property type="entry name" value="Peptidase_M50"/>
    <property type="match status" value="1"/>
</dbReference>
<evidence type="ECO:0000256" key="13">
    <source>
        <dbReference type="SAM" id="Phobius"/>
    </source>
</evidence>
<dbReference type="GO" id="GO:0046872">
    <property type="term" value="F:metal ion binding"/>
    <property type="evidence" value="ECO:0007669"/>
    <property type="project" value="UniProtKB-KW"/>
</dbReference>
<organism evidence="15">
    <name type="scientific">hydrothermal vent metagenome</name>
    <dbReference type="NCBI Taxonomy" id="652676"/>
    <lineage>
        <taxon>unclassified sequences</taxon>
        <taxon>metagenomes</taxon>
        <taxon>ecological metagenomes</taxon>
    </lineage>
</organism>
<dbReference type="PANTHER" id="PTHR35864">
    <property type="entry name" value="ZINC METALLOPROTEASE MJ0611-RELATED"/>
    <property type="match status" value="1"/>
</dbReference>
<keyword evidence="7" id="KW-0479">Metal-binding</keyword>
<reference evidence="15" key="1">
    <citation type="submission" date="2018-06" db="EMBL/GenBank/DDBJ databases">
        <authorList>
            <person name="Zhirakovskaya E."/>
        </authorList>
    </citation>
    <scope>NUCLEOTIDE SEQUENCE</scope>
</reference>
<evidence type="ECO:0000256" key="10">
    <source>
        <dbReference type="ARBA" id="ARBA00022989"/>
    </source>
</evidence>
<keyword evidence="8" id="KW-0378">Hydrolase</keyword>
<keyword evidence="9" id="KW-0862">Zinc</keyword>
<gene>
    <name evidence="15" type="ORF">MNBD_GAMMA07-2537</name>
</gene>
<evidence type="ECO:0000256" key="6">
    <source>
        <dbReference type="ARBA" id="ARBA00022692"/>
    </source>
</evidence>
<evidence type="ECO:0000256" key="12">
    <source>
        <dbReference type="ARBA" id="ARBA00023136"/>
    </source>
</evidence>
<evidence type="ECO:0000256" key="8">
    <source>
        <dbReference type="ARBA" id="ARBA00022801"/>
    </source>
</evidence>
<accession>A0A3B0X2X2</accession>
<dbReference type="GO" id="GO:0008237">
    <property type="term" value="F:metallopeptidase activity"/>
    <property type="evidence" value="ECO:0007669"/>
    <property type="project" value="UniProtKB-KW"/>
</dbReference>
<proteinExistence type="inferred from homology"/>
<protein>
    <submittedName>
        <fullName evidence="15">FIG004556: membrane metalloprotease</fullName>
    </submittedName>
</protein>
<feature type="transmembrane region" description="Helical" evidence="13">
    <location>
        <begin position="6"/>
        <end position="30"/>
    </location>
</feature>
<evidence type="ECO:0000256" key="2">
    <source>
        <dbReference type="ARBA" id="ARBA00004651"/>
    </source>
</evidence>
<dbReference type="GO" id="GO:0005886">
    <property type="term" value="C:plasma membrane"/>
    <property type="evidence" value="ECO:0007669"/>
    <property type="project" value="UniProtKB-SubCell"/>
</dbReference>
<feature type="domain" description="Peptidase M50" evidence="14">
    <location>
        <begin position="129"/>
        <end position="187"/>
    </location>
</feature>